<protein>
    <recommendedName>
        <fullName evidence="4">Helix-turn-helix domain containing protein</fullName>
    </recommendedName>
</protein>
<reference evidence="3" key="1">
    <citation type="submission" date="2020-05" db="EMBL/GenBank/DDBJ databases">
        <authorList>
            <person name="Chiriac C."/>
            <person name="Salcher M."/>
            <person name="Ghai R."/>
            <person name="Kavagutti S V."/>
        </authorList>
    </citation>
    <scope>NUCLEOTIDE SEQUENCE</scope>
</reference>
<proteinExistence type="predicted"/>
<accession>A0A6J5SM74</accession>
<sequence>MLQLYTSQNKISNISSKRKRNSFYSDKNLYYRINTTAKALTYIKSLTKLESAILSYLFSFRGKAFIRLKHVTVAAKVNCAEITVRRAITKFKRDGWVDNQQAISVYSVNDYRFMVSLQLLFYVQMTSIKQSINAKRKLNKYNMVFLLPIENEHLNSISPEYYSRERGNSPSHAEMWWIYLKNEAENDFRLTKFVEKSPNKILDAMFPELKSLWTQKKIHNPYN</sequence>
<name>A0A6J5SM74_9CAUD</name>
<organism evidence="3">
    <name type="scientific">uncultured Caudovirales phage</name>
    <dbReference type="NCBI Taxonomy" id="2100421"/>
    <lineage>
        <taxon>Viruses</taxon>
        <taxon>Duplodnaviria</taxon>
        <taxon>Heunggongvirae</taxon>
        <taxon>Uroviricota</taxon>
        <taxon>Caudoviricetes</taxon>
        <taxon>Peduoviridae</taxon>
        <taxon>Maltschvirus</taxon>
        <taxon>Maltschvirus maltsch</taxon>
    </lineage>
</organism>
<dbReference type="EMBL" id="LR797063">
    <property type="protein sequence ID" value="CAB4184868.1"/>
    <property type="molecule type" value="Genomic_DNA"/>
</dbReference>
<evidence type="ECO:0008006" key="4">
    <source>
        <dbReference type="Google" id="ProtNLM"/>
    </source>
</evidence>
<evidence type="ECO:0000313" key="1">
    <source>
        <dbReference type="EMBL" id="CAB4184868.1"/>
    </source>
</evidence>
<evidence type="ECO:0000313" key="2">
    <source>
        <dbReference type="EMBL" id="CAB4203870.1"/>
    </source>
</evidence>
<gene>
    <name evidence="1" type="ORF">UFOVP1112_40</name>
    <name evidence="2" type="ORF">UFOVP1385_13</name>
    <name evidence="3" type="ORF">UFOVP1478_29</name>
</gene>
<dbReference type="EMBL" id="LR797425">
    <property type="protein sequence ID" value="CAB4215464.1"/>
    <property type="molecule type" value="Genomic_DNA"/>
</dbReference>
<dbReference type="EMBL" id="LR797335">
    <property type="protein sequence ID" value="CAB4203870.1"/>
    <property type="molecule type" value="Genomic_DNA"/>
</dbReference>
<evidence type="ECO:0000313" key="3">
    <source>
        <dbReference type="EMBL" id="CAB4215464.1"/>
    </source>
</evidence>